<keyword evidence="3" id="KW-1185">Reference proteome</keyword>
<organism evidence="2 3">
    <name type="scientific">Fusarium napiforme</name>
    <dbReference type="NCBI Taxonomy" id="42672"/>
    <lineage>
        <taxon>Eukaryota</taxon>
        <taxon>Fungi</taxon>
        <taxon>Dikarya</taxon>
        <taxon>Ascomycota</taxon>
        <taxon>Pezizomycotina</taxon>
        <taxon>Sordariomycetes</taxon>
        <taxon>Hypocreomycetidae</taxon>
        <taxon>Hypocreales</taxon>
        <taxon>Nectriaceae</taxon>
        <taxon>Fusarium</taxon>
        <taxon>Fusarium fujikuroi species complex</taxon>
    </lineage>
</organism>
<keyword evidence="1" id="KW-0732">Signal</keyword>
<dbReference type="Proteomes" id="UP000574317">
    <property type="component" value="Unassembled WGS sequence"/>
</dbReference>
<sequence>MNLESLLLLLVPMGVLSQRILGCRMSNGALNPSPNICNAAGGSFRVVKAGVEQPGCCTNGRDGPAVTESRFANGCIDNGGHIGAGEVLKTSC</sequence>
<gene>
    <name evidence="2" type="ORF">FNAPI_11548</name>
</gene>
<accession>A0A8H5MQB8</accession>
<dbReference type="AlphaFoldDB" id="A0A8H5MQB8"/>
<dbReference type="EMBL" id="JAAOAO010000551">
    <property type="protein sequence ID" value="KAF5536948.1"/>
    <property type="molecule type" value="Genomic_DNA"/>
</dbReference>
<evidence type="ECO:0000313" key="3">
    <source>
        <dbReference type="Proteomes" id="UP000574317"/>
    </source>
</evidence>
<feature type="signal peptide" evidence="1">
    <location>
        <begin position="1"/>
        <end position="17"/>
    </location>
</feature>
<proteinExistence type="predicted"/>
<evidence type="ECO:0000256" key="1">
    <source>
        <dbReference type="SAM" id="SignalP"/>
    </source>
</evidence>
<protein>
    <submittedName>
        <fullName evidence="2">Secreted in xylem 14</fullName>
    </submittedName>
</protein>
<feature type="chain" id="PRO_5034689986" evidence="1">
    <location>
        <begin position="18"/>
        <end position="92"/>
    </location>
</feature>
<reference evidence="2 3" key="1">
    <citation type="submission" date="2020-05" db="EMBL/GenBank/DDBJ databases">
        <title>Identification and distribution of gene clusters putatively required for synthesis of sphingolipid metabolism inhibitors in phylogenetically diverse species of the filamentous fungus Fusarium.</title>
        <authorList>
            <person name="Kim H.-S."/>
            <person name="Busman M."/>
            <person name="Brown D.W."/>
            <person name="Divon H."/>
            <person name="Uhlig S."/>
            <person name="Proctor R.H."/>
        </authorList>
    </citation>
    <scope>NUCLEOTIDE SEQUENCE [LARGE SCALE GENOMIC DNA]</scope>
    <source>
        <strain evidence="2 3">NRRL 25196</strain>
    </source>
</reference>
<evidence type="ECO:0000313" key="2">
    <source>
        <dbReference type="EMBL" id="KAF5536948.1"/>
    </source>
</evidence>
<name>A0A8H5MQB8_9HYPO</name>
<comment type="caution">
    <text evidence="2">The sequence shown here is derived from an EMBL/GenBank/DDBJ whole genome shotgun (WGS) entry which is preliminary data.</text>
</comment>